<evidence type="ECO:0000313" key="3">
    <source>
        <dbReference type="Proteomes" id="UP000236345"/>
    </source>
</evidence>
<gene>
    <name evidence="2" type="ORF">COO59_13405</name>
</gene>
<evidence type="ECO:0000313" key="2">
    <source>
        <dbReference type="EMBL" id="PNS11305.1"/>
    </source>
</evidence>
<dbReference type="AlphaFoldDB" id="A0A2K1Q8F3"/>
<dbReference type="Proteomes" id="UP000236345">
    <property type="component" value="Unassembled WGS sequence"/>
</dbReference>
<reference evidence="3" key="1">
    <citation type="submission" date="2017-09" db="EMBL/GenBank/DDBJ databases">
        <authorList>
            <person name="Palmer M."/>
            <person name="Steenkamp E.T."/>
            <person name="Coetzee M.P."/>
            <person name="Avontuur J.R."/>
            <person name="Van Zyl E."/>
            <person name="Chan W.-Y."/>
            <person name="Blom J."/>
            <person name="Venter S.N."/>
        </authorList>
    </citation>
    <scope>NUCLEOTIDE SEQUENCE [LARGE SCALE GENOMIC DNA]</scope>
    <source>
        <strain evidence="3">QC88-366</strain>
    </source>
</reference>
<feature type="transmembrane region" description="Helical" evidence="1">
    <location>
        <begin position="20"/>
        <end position="37"/>
    </location>
</feature>
<comment type="caution">
    <text evidence="2">The sequence shown here is derived from an EMBL/GenBank/DDBJ whole genome shotgun (WGS) entry which is preliminary data.</text>
</comment>
<accession>A0A2K1Q8F3</accession>
<name>A0A2K1Q8F3_9GAMM</name>
<evidence type="ECO:0000256" key="1">
    <source>
        <dbReference type="SAM" id="Phobius"/>
    </source>
</evidence>
<sequence length="104" mass="10489">MRHLTLSEVNQVSGGDFFEMVGAIIIGSVAGASSGILKAGTVGGNSGGILGAGIFGGAGGALIGAITGGVQGALYGMINSWDKTLEWFNNTAEQWFDMISPLPK</sequence>
<keyword evidence="3" id="KW-1185">Reference proteome</keyword>
<proteinExistence type="predicted"/>
<feature type="transmembrane region" description="Helical" evidence="1">
    <location>
        <begin position="49"/>
        <end position="78"/>
    </location>
</feature>
<protein>
    <recommendedName>
        <fullName evidence="4">Colicin V synthesis protein</fullName>
    </recommendedName>
</protein>
<keyword evidence="1" id="KW-1133">Transmembrane helix</keyword>
<dbReference type="EMBL" id="NWUO01000009">
    <property type="protein sequence ID" value="PNS11305.1"/>
    <property type="molecule type" value="Genomic_DNA"/>
</dbReference>
<evidence type="ECO:0008006" key="4">
    <source>
        <dbReference type="Google" id="ProtNLM"/>
    </source>
</evidence>
<keyword evidence="1" id="KW-0812">Transmembrane</keyword>
<keyword evidence="1" id="KW-0472">Membrane</keyword>
<dbReference type="OrthoDB" id="6549049at2"/>
<organism evidence="2 3">
    <name type="scientific">Mixta theicola</name>
    <dbReference type="NCBI Taxonomy" id="1458355"/>
    <lineage>
        <taxon>Bacteria</taxon>
        <taxon>Pseudomonadati</taxon>
        <taxon>Pseudomonadota</taxon>
        <taxon>Gammaproteobacteria</taxon>
        <taxon>Enterobacterales</taxon>
        <taxon>Erwiniaceae</taxon>
        <taxon>Mixta</taxon>
    </lineage>
</organism>